<dbReference type="NCBIfam" id="TIGR02937">
    <property type="entry name" value="sigma70-ECF"/>
    <property type="match status" value="1"/>
</dbReference>
<dbReference type="RefSeq" id="WP_006520632.1">
    <property type="nucleotide sequence ID" value="NC_021184.1"/>
</dbReference>
<dbReference type="SUPFAM" id="SSF88659">
    <property type="entry name" value="Sigma3 and sigma4 domains of RNA polymerase sigma factors"/>
    <property type="match status" value="1"/>
</dbReference>
<dbReference type="GO" id="GO:0003677">
    <property type="term" value="F:DNA binding"/>
    <property type="evidence" value="ECO:0007669"/>
    <property type="project" value="UniProtKB-KW"/>
</dbReference>
<dbReference type="InterPro" id="IPR036388">
    <property type="entry name" value="WH-like_DNA-bd_sf"/>
</dbReference>
<sequence>MHERKFLELLHQEEGKLFYIAWGILGQESDAWDVLQQTVEKAWRNRNKLKGGNSAFPAWIRRILINQCLDTLRINKKTIPVEPSDLVEMLSGEVIPEGSAIWEVVALLDQEHRQVLFMRYLGDLALKDIAMELQIPIGTVKSRLNRALKRLKEKLEEDEGPRRELHELR</sequence>
<dbReference type="InterPro" id="IPR013324">
    <property type="entry name" value="RNA_pol_sigma_r3/r4-like"/>
</dbReference>
<dbReference type="PANTHER" id="PTHR43133">
    <property type="entry name" value="RNA POLYMERASE ECF-TYPE SIGMA FACTO"/>
    <property type="match status" value="1"/>
</dbReference>
<protein>
    <submittedName>
        <fullName evidence="8">RNA polymerase sigma factor, sigma-70 family</fullName>
    </submittedName>
</protein>
<organism evidence="8 9">
    <name type="scientific">Desulfoscipio gibsoniae DSM 7213</name>
    <dbReference type="NCBI Taxonomy" id="767817"/>
    <lineage>
        <taxon>Bacteria</taxon>
        <taxon>Bacillati</taxon>
        <taxon>Bacillota</taxon>
        <taxon>Clostridia</taxon>
        <taxon>Eubacteriales</taxon>
        <taxon>Desulfallaceae</taxon>
        <taxon>Desulfoscipio</taxon>
    </lineage>
</organism>
<keyword evidence="9" id="KW-1185">Reference proteome</keyword>
<reference evidence="8 9" key="1">
    <citation type="submission" date="2012-01" db="EMBL/GenBank/DDBJ databases">
        <title>Complete sequence of Desulfotomaculum gibsoniae DSM 7213.</title>
        <authorList>
            <consortium name="US DOE Joint Genome Institute"/>
            <person name="Lucas S."/>
            <person name="Han J."/>
            <person name="Lapidus A."/>
            <person name="Cheng J.-F."/>
            <person name="Goodwin L."/>
            <person name="Pitluck S."/>
            <person name="Peters L."/>
            <person name="Ovchinnikova G."/>
            <person name="Teshima H."/>
            <person name="Detter J.C."/>
            <person name="Han C."/>
            <person name="Tapia R."/>
            <person name="Land M."/>
            <person name="Hauser L."/>
            <person name="Kyrpides N."/>
            <person name="Ivanova N."/>
            <person name="Pagani I."/>
            <person name="Parshina S."/>
            <person name="Plugge C."/>
            <person name="Muyzer G."/>
            <person name="Kuever J."/>
            <person name="Ivanova A."/>
            <person name="Nazina T."/>
            <person name="Klenk H.-P."/>
            <person name="Brambilla E."/>
            <person name="Spring S."/>
            <person name="Stams A.F."/>
            <person name="Woyke T."/>
        </authorList>
    </citation>
    <scope>NUCLEOTIDE SEQUENCE [LARGE SCALE GENOMIC DNA]</scope>
    <source>
        <strain evidence="8 9">DSM 7213</strain>
    </source>
</reference>
<dbReference type="InterPro" id="IPR013325">
    <property type="entry name" value="RNA_pol_sigma_r2"/>
</dbReference>
<dbReference type="GO" id="GO:0006352">
    <property type="term" value="P:DNA-templated transcription initiation"/>
    <property type="evidence" value="ECO:0007669"/>
    <property type="project" value="InterPro"/>
</dbReference>
<dbReference type="InterPro" id="IPR007630">
    <property type="entry name" value="RNA_pol_sigma70_r4"/>
</dbReference>
<keyword evidence="2" id="KW-0805">Transcription regulation</keyword>
<evidence type="ECO:0000256" key="1">
    <source>
        <dbReference type="ARBA" id="ARBA00010641"/>
    </source>
</evidence>
<dbReference type="Gene3D" id="1.10.1740.10">
    <property type="match status" value="1"/>
</dbReference>
<name>R4KPH7_9FIRM</name>
<evidence type="ECO:0000259" key="7">
    <source>
        <dbReference type="Pfam" id="PF04545"/>
    </source>
</evidence>
<dbReference type="SUPFAM" id="SSF88946">
    <property type="entry name" value="Sigma2 domain of RNA polymerase sigma factors"/>
    <property type="match status" value="1"/>
</dbReference>
<dbReference type="InterPro" id="IPR014284">
    <property type="entry name" value="RNA_pol_sigma-70_dom"/>
</dbReference>
<feature type="domain" description="RNA polymerase sigma-70 region 2" evidence="6">
    <location>
        <begin position="12"/>
        <end position="76"/>
    </location>
</feature>
<comment type="similarity">
    <text evidence="1">Belongs to the sigma-70 factor family. ECF subfamily.</text>
</comment>
<keyword evidence="3" id="KW-0731">Sigma factor</keyword>
<dbReference type="CDD" id="cd06171">
    <property type="entry name" value="Sigma70_r4"/>
    <property type="match status" value="1"/>
</dbReference>
<accession>R4KPH7</accession>
<dbReference type="STRING" id="767817.Desgi_3130"/>
<gene>
    <name evidence="8" type="ORF">Desgi_3130</name>
</gene>
<feature type="domain" description="RNA polymerase sigma-70 region 4" evidence="7">
    <location>
        <begin position="107"/>
        <end position="153"/>
    </location>
</feature>
<dbReference type="EMBL" id="CP003273">
    <property type="protein sequence ID" value="AGL02490.1"/>
    <property type="molecule type" value="Genomic_DNA"/>
</dbReference>
<evidence type="ECO:0000256" key="5">
    <source>
        <dbReference type="ARBA" id="ARBA00023163"/>
    </source>
</evidence>
<dbReference type="KEGG" id="dgi:Desgi_3130"/>
<keyword evidence="4" id="KW-0238">DNA-binding</keyword>
<dbReference type="Pfam" id="PF04545">
    <property type="entry name" value="Sigma70_r4"/>
    <property type="match status" value="1"/>
</dbReference>
<evidence type="ECO:0000256" key="2">
    <source>
        <dbReference type="ARBA" id="ARBA00023015"/>
    </source>
</evidence>
<dbReference type="GO" id="GO:0016987">
    <property type="term" value="F:sigma factor activity"/>
    <property type="evidence" value="ECO:0007669"/>
    <property type="project" value="UniProtKB-KW"/>
</dbReference>
<dbReference type="OrthoDB" id="9784984at2"/>
<dbReference type="InterPro" id="IPR007627">
    <property type="entry name" value="RNA_pol_sigma70_r2"/>
</dbReference>
<dbReference type="AlphaFoldDB" id="R4KPH7"/>
<keyword evidence="5" id="KW-0804">Transcription</keyword>
<dbReference type="eggNOG" id="COG1595">
    <property type="taxonomic scope" value="Bacteria"/>
</dbReference>
<evidence type="ECO:0000313" key="9">
    <source>
        <dbReference type="Proteomes" id="UP000013520"/>
    </source>
</evidence>
<dbReference type="Pfam" id="PF04542">
    <property type="entry name" value="Sigma70_r2"/>
    <property type="match status" value="1"/>
</dbReference>
<proteinExistence type="inferred from homology"/>
<evidence type="ECO:0000313" key="8">
    <source>
        <dbReference type="EMBL" id="AGL02490.1"/>
    </source>
</evidence>
<dbReference type="Gene3D" id="1.10.10.10">
    <property type="entry name" value="Winged helix-like DNA-binding domain superfamily/Winged helix DNA-binding domain"/>
    <property type="match status" value="1"/>
</dbReference>
<dbReference type="HOGENOM" id="CLU_047691_3_1_9"/>
<evidence type="ECO:0000259" key="6">
    <source>
        <dbReference type="Pfam" id="PF04542"/>
    </source>
</evidence>
<evidence type="ECO:0000256" key="4">
    <source>
        <dbReference type="ARBA" id="ARBA00023125"/>
    </source>
</evidence>
<dbReference type="Proteomes" id="UP000013520">
    <property type="component" value="Chromosome"/>
</dbReference>
<dbReference type="InterPro" id="IPR039425">
    <property type="entry name" value="RNA_pol_sigma-70-like"/>
</dbReference>
<dbReference type="PANTHER" id="PTHR43133:SF51">
    <property type="entry name" value="RNA POLYMERASE SIGMA FACTOR"/>
    <property type="match status" value="1"/>
</dbReference>
<evidence type="ECO:0000256" key="3">
    <source>
        <dbReference type="ARBA" id="ARBA00023082"/>
    </source>
</evidence>